<dbReference type="EMBL" id="QNQU01000004">
    <property type="protein sequence ID" value="RBQ09952.1"/>
    <property type="molecule type" value="Genomic_DNA"/>
</dbReference>
<comment type="caution">
    <text evidence="1">The sequence shown here is derived from an EMBL/GenBank/DDBJ whole genome shotgun (WGS) entry which is preliminary data.</text>
</comment>
<reference evidence="1 2" key="1">
    <citation type="submission" date="2018-07" db="EMBL/GenBank/DDBJ databases">
        <title>A draft genome of a endophytic bacteria, a new species of Pedobacter.</title>
        <authorList>
            <person name="Zhang Z.D."/>
            <person name="Chen Z.J."/>
        </authorList>
    </citation>
    <scope>NUCLEOTIDE SEQUENCE [LARGE SCALE GENOMIC DNA]</scope>
    <source>
        <strain evidence="1 2">RS10</strain>
    </source>
</reference>
<dbReference type="AlphaFoldDB" id="A0A366L9Y9"/>
<evidence type="ECO:0008006" key="3">
    <source>
        <dbReference type="Google" id="ProtNLM"/>
    </source>
</evidence>
<proteinExistence type="predicted"/>
<organism evidence="1 2">
    <name type="scientific">Pedobacter miscanthi</name>
    <dbReference type="NCBI Taxonomy" id="2259170"/>
    <lineage>
        <taxon>Bacteria</taxon>
        <taxon>Pseudomonadati</taxon>
        <taxon>Bacteroidota</taxon>
        <taxon>Sphingobacteriia</taxon>
        <taxon>Sphingobacteriales</taxon>
        <taxon>Sphingobacteriaceae</taxon>
        <taxon>Pedobacter</taxon>
    </lineage>
</organism>
<dbReference type="RefSeq" id="WP_113947887.1">
    <property type="nucleotide sequence ID" value="NZ_QNQU01000004.1"/>
</dbReference>
<evidence type="ECO:0000313" key="2">
    <source>
        <dbReference type="Proteomes" id="UP000252081"/>
    </source>
</evidence>
<gene>
    <name evidence="1" type="ORF">DRW42_05790</name>
</gene>
<evidence type="ECO:0000313" key="1">
    <source>
        <dbReference type="EMBL" id="RBQ09952.1"/>
    </source>
</evidence>
<dbReference type="Proteomes" id="UP000252081">
    <property type="component" value="Unassembled WGS sequence"/>
</dbReference>
<name>A0A366L9Y9_9SPHI</name>
<sequence length="150" mass="17506">MKKYKITVLFAMITALVLTNTGCKKDEVTDNGDTSVARLQGKWEATQSIEREYEKDSNKLVSEEITPYPANSRTIEYKDKNISYYRSGQLRDTYSYAIIGTEIRLREGNAGIYYQLKFYSDTRHSHIEESFYSTNKVKMRSTFETIYVKK</sequence>
<dbReference type="OrthoDB" id="796939at2"/>
<keyword evidence="2" id="KW-1185">Reference proteome</keyword>
<protein>
    <recommendedName>
        <fullName evidence="3">Lipocalin-like domain-containing protein</fullName>
    </recommendedName>
</protein>
<accession>A0A366L9Y9</accession>